<dbReference type="RefSeq" id="WP_078196971.1">
    <property type="nucleotide sequence ID" value="NZ_CP017757.2"/>
</dbReference>
<accession>A0A1U9UQF1</accession>
<reference evidence="2" key="1">
    <citation type="submission" date="2017-02" db="EMBL/GenBank/DDBJ databases">
        <title>Complete genome sequence of Cupriavidus necator strain NH9, a 3-chlorobenzoate degrader.</title>
        <authorList>
            <person name="Moriuchi R."/>
            <person name="Dohra H."/>
            <person name="Ogawa N."/>
        </authorList>
    </citation>
    <scope>NUCLEOTIDE SEQUENCE [LARGE SCALE GENOMIC DNA]</scope>
    <source>
        <strain evidence="2">NH9</strain>
    </source>
</reference>
<dbReference type="KEGG" id="cuh:BJN34_12950"/>
<dbReference type="EMBL" id="CP017757">
    <property type="protein sequence ID" value="AQV94789.1"/>
    <property type="molecule type" value="Genomic_DNA"/>
</dbReference>
<proteinExistence type="predicted"/>
<dbReference type="OrthoDB" id="9855517at2"/>
<dbReference type="AlphaFoldDB" id="A0A1U9UQF1"/>
<dbReference type="Proteomes" id="UP000189627">
    <property type="component" value="Chromosome 1"/>
</dbReference>
<evidence type="ECO:0000313" key="1">
    <source>
        <dbReference type="EMBL" id="AQV94789.1"/>
    </source>
</evidence>
<organism evidence="1 2">
    <name type="scientific">Cupriavidus necator</name>
    <name type="common">Alcaligenes eutrophus</name>
    <name type="synonym">Ralstonia eutropha</name>
    <dbReference type="NCBI Taxonomy" id="106590"/>
    <lineage>
        <taxon>Bacteria</taxon>
        <taxon>Pseudomonadati</taxon>
        <taxon>Pseudomonadota</taxon>
        <taxon>Betaproteobacteria</taxon>
        <taxon>Burkholderiales</taxon>
        <taxon>Burkholderiaceae</taxon>
        <taxon>Cupriavidus</taxon>
    </lineage>
</organism>
<sequence length="114" mass="12557">MKLSERLLEIFDAKAAAERAQISKQASDIDALGEILSTAHYASVDLSPEEIVARGDRIQVYSGAPEEALAWMLDAGFSLQRTSRSYNYTHDYLMHPGIGCPVVILTDNAFAERP</sequence>
<name>A0A1U9UQF1_CUPNE</name>
<evidence type="ECO:0000313" key="2">
    <source>
        <dbReference type="Proteomes" id="UP000189627"/>
    </source>
</evidence>
<gene>
    <name evidence="1" type="ORF">BJN34_12950</name>
</gene>
<protein>
    <submittedName>
        <fullName evidence="1">Uncharacterized protein</fullName>
    </submittedName>
</protein>